<sequence>MGELGGKAALAAQIMEHCKPPGWRAGSRSRGVVRRRGEGVLERRKKIEEQEEDGMRQATQAAKGMGAAVMETGSCGELRAQREVEVNMGSLGFCSSLGPHEIGMYHIIVGTGG</sequence>
<evidence type="ECO:0000313" key="2">
    <source>
        <dbReference type="Proteomes" id="UP001153269"/>
    </source>
</evidence>
<dbReference type="AlphaFoldDB" id="A0A9N7VUR7"/>
<organism evidence="1 2">
    <name type="scientific">Pleuronectes platessa</name>
    <name type="common">European plaice</name>
    <dbReference type="NCBI Taxonomy" id="8262"/>
    <lineage>
        <taxon>Eukaryota</taxon>
        <taxon>Metazoa</taxon>
        <taxon>Chordata</taxon>
        <taxon>Craniata</taxon>
        <taxon>Vertebrata</taxon>
        <taxon>Euteleostomi</taxon>
        <taxon>Actinopterygii</taxon>
        <taxon>Neopterygii</taxon>
        <taxon>Teleostei</taxon>
        <taxon>Neoteleostei</taxon>
        <taxon>Acanthomorphata</taxon>
        <taxon>Carangaria</taxon>
        <taxon>Pleuronectiformes</taxon>
        <taxon>Pleuronectoidei</taxon>
        <taxon>Pleuronectidae</taxon>
        <taxon>Pleuronectes</taxon>
    </lineage>
</organism>
<comment type="caution">
    <text evidence="1">The sequence shown here is derived from an EMBL/GenBank/DDBJ whole genome shotgun (WGS) entry which is preliminary data.</text>
</comment>
<name>A0A9N7VUR7_PLEPL</name>
<protein>
    <submittedName>
        <fullName evidence="1">Uncharacterized protein</fullName>
    </submittedName>
</protein>
<gene>
    <name evidence="1" type="ORF">PLEPLA_LOCUS43384</name>
</gene>
<dbReference type="Proteomes" id="UP001153269">
    <property type="component" value="Unassembled WGS sequence"/>
</dbReference>
<proteinExistence type="predicted"/>
<keyword evidence="2" id="KW-1185">Reference proteome</keyword>
<dbReference type="EMBL" id="CADEAL010004263">
    <property type="protein sequence ID" value="CAB1455603.1"/>
    <property type="molecule type" value="Genomic_DNA"/>
</dbReference>
<reference evidence="1" key="1">
    <citation type="submission" date="2020-03" db="EMBL/GenBank/DDBJ databases">
        <authorList>
            <person name="Weist P."/>
        </authorList>
    </citation>
    <scope>NUCLEOTIDE SEQUENCE</scope>
</reference>
<evidence type="ECO:0000313" key="1">
    <source>
        <dbReference type="EMBL" id="CAB1455603.1"/>
    </source>
</evidence>
<accession>A0A9N7VUR7</accession>